<dbReference type="GO" id="GO:0008270">
    <property type="term" value="F:zinc ion binding"/>
    <property type="evidence" value="ECO:0007669"/>
    <property type="project" value="UniProtKB-KW"/>
</dbReference>
<dbReference type="AlphaFoldDB" id="A0AAF1BCQ5"/>
<evidence type="ECO:0000259" key="3">
    <source>
        <dbReference type="PROSITE" id="PS50157"/>
    </source>
</evidence>
<dbReference type="EMBL" id="CP093351">
    <property type="protein sequence ID" value="WOH14555.1"/>
    <property type="molecule type" value="Genomic_DNA"/>
</dbReference>
<keyword evidence="1" id="KW-0862">Zinc</keyword>
<feature type="domain" description="C2H2-type" evidence="3">
    <location>
        <begin position="78"/>
        <end position="105"/>
    </location>
</feature>
<accession>A0AAF1BCQ5</accession>
<proteinExistence type="predicted"/>
<gene>
    <name evidence="4" type="ORF">DCAR_0934075</name>
</gene>
<evidence type="ECO:0000313" key="4">
    <source>
        <dbReference type="EMBL" id="WOH14555.1"/>
    </source>
</evidence>
<dbReference type="PANTHER" id="PTHR36055">
    <property type="entry name" value="C2H2-LIKE ZINC FINGER PROTEIN"/>
    <property type="match status" value="1"/>
</dbReference>
<dbReference type="PROSITE" id="PS00028">
    <property type="entry name" value="ZINC_FINGER_C2H2_1"/>
    <property type="match status" value="1"/>
</dbReference>
<reference evidence="4" key="1">
    <citation type="journal article" date="2016" name="Nat. Genet.">
        <title>A high-quality carrot genome assembly provides new insights into carotenoid accumulation and asterid genome evolution.</title>
        <authorList>
            <person name="Iorizzo M."/>
            <person name="Ellison S."/>
            <person name="Senalik D."/>
            <person name="Zeng P."/>
            <person name="Satapoomin P."/>
            <person name="Huang J."/>
            <person name="Bowman M."/>
            <person name="Iovene M."/>
            <person name="Sanseverino W."/>
            <person name="Cavagnaro P."/>
            <person name="Yildiz M."/>
            <person name="Macko-Podgorni A."/>
            <person name="Moranska E."/>
            <person name="Grzebelus E."/>
            <person name="Grzebelus D."/>
            <person name="Ashrafi H."/>
            <person name="Zheng Z."/>
            <person name="Cheng S."/>
            <person name="Spooner D."/>
            <person name="Van Deynze A."/>
            <person name="Simon P."/>
        </authorList>
    </citation>
    <scope>NUCLEOTIDE SEQUENCE</scope>
    <source>
        <tissue evidence="4">Leaf</tissue>
    </source>
</reference>
<organism evidence="4 5">
    <name type="scientific">Daucus carota subsp. sativus</name>
    <name type="common">Carrot</name>
    <dbReference type="NCBI Taxonomy" id="79200"/>
    <lineage>
        <taxon>Eukaryota</taxon>
        <taxon>Viridiplantae</taxon>
        <taxon>Streptophyta</taxon>
        <taxon>Embryophyta</taxon>
        <taxon>Tracheophyta</taxon>
        <taxon>Spermatophyta</taxon>
        <taxon>Magnoliopsida</taxon>
        <taxon>eudicotyledons</taxon>
        <taxon>Gunneridae</taxon>
        <taxon>Pentapetalae</taxon>
        <taxon>asterids</taxon>
        <taxon>campanulids</taxon>
        <taxon>Apiales</taxon>
        <taxon>Apiaceae</taxon>
        <taxon>Apioideae</taxon>
        <taxon>Scandiceae</taxon>
        <taxon>Daucinae</taxon>
        <taxon>Daucus</taxon>
        <taxon>Daucus sect. Daucus</taxon>
    </lineage>
</organism>
<feature type="compositionally biased region" description="Polar residues" evidence="2">
    <location>
        <begin position="343"/>
        <end position="362"/>
    </location>
</feature>
<name>A0AAF1BCQ5_DAUCS</name>
<keyword evidence="1" id="KW-0479">Metal-binding</keyword>
<dbReference type="PANTHER" id="PTHR36055:SF1">
    <property type="entry name" value="C2H2-LIKE ZINC FINGER PROTEIN"/>
    <property type="match status" value="1"/>
</dbReference>
<dbReference type="Proteomes" id="UP000077755">
    <property type="component" value="Chromosome 9"/>
</dbReference>
<evidence type="ECO:0000313" key="5">
    <source>
        <dbReference type="Proteomes" id="UP000077755"/>
    </source>
</evidence>
<protein>
    <recommendedName>
        <fullName evidence="3">C2H2-type domain-containing protein</fullName>
    </recommendedName>
</protein>
<reference evidence="4" key="2">
    <citation type="submission" date="2022-03" db="EMBL/GenBank/DDBJ databases">
        <title>Draft title - Genomic analysis of global carrot germplasm unveils the trajectory of domestication and the origin of high carotenoid orange carrot.</title>
        <authorList>
            <person name="Iorizzo M."/>
            <person name="Ellison S."/>
            <person name="Senalik D."/>
            <person name="Macko-Podgorni A."/>
            <person name="Grzebelus D."/>
            <person name="Bostan H."/>
            <person name="Rolling W."/>
            <person name="Curaba J."/>
            <person name="Simon P."/>
        </authorList>
    </citation>
    <scope>NUCLEOTIDE SEQUENCE</scope>
    <source>
        <tissue evidence="4">Leaf</tissue>
    </source>
</reference>
<evidence type="ECO:0000256" key="1">
    <source>
        <dbReference type="PROSITE-ProRule" id="PRU00042"/>
    </source>
</evidence>
<feature type="region of interest" description="Disordered" evidence="2">
    <location>
        <begin position="315"/>
        <end position="368"/>
    </location>
</feature>
<keyword evidence="1" id="KW-0863">Zinc-finger</keyword>
<keyword evidence="5" id="KW-1185">Reference proteome</keyword>
<dbReference type="PROSITE" id="PS50157">
    <property type="entry name" value="ZINC_FINGER_C2H2_2"/>
    <property type="match status" value="1"/>
</dbReference>
<feature type="region of interest" description="Disordered" evidence="2">
    <location>
        <begin position="688"/>
        <end position="715"/>
    </location>
</feature>
<evidence type="ECO:0000256" key="2">
    <source>
        <dbReference type="SAM" id="MobiDB-lite"/>
    </source>
</evidence>
<dbReference type="InterPro" id="IPR013087">
    <property type="entry name" value="Znf_C2H2_type"/>
</dbReference>
<feature type="compositionally biased region" description="Basic residues" evidence="2">
    <location>
        <begin position="702"/>
        <end position="715"/>
    </location>
</feature>
<sequence>MPGCHCRSRAGRNLDAMIVGVGNDVQDALVRQTIGIGPYLSFPRVNDVPMQWVQLLNGFDQQELYGWPMLTPLKIQMQKCDKCSLEFCSTVNYRRHIRVHRRLKVDKDSYKSRDSLGAFWDKVSLDEAKNILSFKDVTLEGLPGSSIIKALASFIRAPGFCTLPQVYVKAGLVLLDAIEATPSRLPISSQELFTVLDDASERTFLSGSTEGSVQKFIFDGEARKVGLEIKNLVACTSFLIEQSLVKAWIADKDAEALRCQKLLVEEEEAAQRRQAELLERKRLRKLRQKEQKTKGRSCKETTVLTSAADILETVPSAESSTPPQSEADLHAVSSPPQSEVDLHSSSSPPQSEGDLHTSSSLPHSEGDLHELEDHSSVIEPVHIFNNEVNGHINIEGGYNSELVDIGRAKNVELPESQDSNNQQIVDSKLQVLESKSEQNACHPSHSLDVVKPDPIQAQAPPNDLMVAPVNGSDISTGKGTVENGRECVSALLHEREISQTDHTSCEVMIGSITVTLRNCTTQKQHDDSQSESLHENCSIDHVTCENVGAHYKQIKPESTMNNTLISNDRHEVESEFVVQTGVTGVGTMPDKCSHASSEVDSDSKQNDFIQPAKVALSSHSARAFLAHRWKEAISEDHETLVLSQEAESQGHCDAINECSEAVSTVKAIDSEELSVLGRAKNFLDIVGAPEYPTSRPVDSKRTSKPRKGYQMKVQR</sequence>